<name>A0ABN2YN53_9ACTN</name>
<comment type="caution">
    <text evidence="1">The sequence shown here is derived from an EMBL/GenBank/DDBJ whole genome shotgun (WGS) entry which is preliminary data.</text>
</comment>
<evidence type="ECO:0000313" key="2">
    <source>
        <dbReference type="Proteomes" id="UP001422759"/>
    </source>
</evidence>
<sequence length="374" mass="41530">MITTVTDVLSLLVAFSVIVLIRRSRNGGGLTGLAHRARLARRRRLRFDPAAYGLPPLEQLDARRAGPPPPVYRSKEIQAIAHAAWEGDWRPAAAYVEAAGRDWDERWSRMELLQQVMEQDDSWLDAWLLVQPDSCEAATLHAQRLLHQAWAIRGSEYANKVPADRMAAFRRLVPASIDAAKQAAELGPQDPGPWVVMVTAARGAQYSHEQFRPLWEGLVARAPHHYTGHWQAMQYWCAKWFGSNRLMLEFAERTVGRAPAGSPLAGIYVHALYELVKRSGSAALPSSAAAKDLLVQAARSLDQVPEGDERLPRLRHLLAHYLNKAGRYEAALEQFRLLGPWCGAEPWTKEVDPVAAFDFARGTAATKAGTTAGR</sequence>
<dbReference type="Proteomes" id="UP001422759">
    <property type="component" value="Unassembled WGS sequence"/>
</dbReference>
<reference evidence="1 2" key="1">
    <citation type="journal article" date="2019" name="Int. J. Syst. Evol. Microbiol.">
        <title>The Global Catalogue of Microorganisms (GCM) 10K type strain sequencing project: providing services to taxonomists for standard genome sequencing and annotation.</title>
        <authorList>
            <consortium name="The Broad Institute Genomics Platform"/>
            <consortium name="The Broad Institute Genome Sequencing Center for Infectious Disease"/>
            <person name="Wu L."/>
            <person name="Ma J."/>
        </authorList>
    </citation>
    <scope>NUCLEOTIDE SEQUENCE [LARGE SCALE GENOMIC DNA]</scope>
    <source>
        <strain evidence="1 2">JCM 14560</strain>
    </source>
</reference>
<dbReference type="EMBL" id="BAAANT010000001">
    <property type="protein sequence ID" value="GAA2129816.1"/>
    <property type="molecule type" value="Genomic_DNA"/>
</dbReference>
<organism evidence="1 2">
    <name type="scientific">Kitasatospora kazusensis</name>
    <dbReference type="NCBI Taxonomy" id="407974"/>
    <lineage>
        <taxon>Bacteria</taxon>
        <taxon>Bacillati</taxon>
        <taxon>Actinomycetota</taxon>
        <taxon>Actinomycetes</taxon>
        <taxon>Kitasatosporales</taxon>
        <taxon>Streptomycetaceae</taxon>
        <taxon>Kitasatospora</taxon>
    </lineage>
</organism>
<gene>
    <name evidence="1" type="ORF">GCM10009760_01480</name>
</gene>
<keyword evidence="2" id="KW-1185">Reference proteome</keyword>
<protein>
    <recommendedName>
        <fullName evidence="3">DUF4034 domain-containing protein</fullName>
    </recommendedName>
</protein>
<proteinExistence type="predicted"/>
<accession>A0ABN2YN53</accession>
<evidence type="ECO:0008006" key="3">
    <source>
        <dbReference type="Google" id="ProtNLM"/>
    </source>
</evidence>
<evidence type="ECO:0000313" key="1">
    <source>
        <dbReference type="EMBL" id="GAA2129816.1"/>
    </source>
</evidence>